<dbReference type="GeneID" id="66080007"/>
<proteinExistence type="predicted"/>
<dbReference type="Proteomes" id="UP001049176">
    <property type="component" value="Chromosome 7"/>
</dbReference>
<comment type="caution">
    <text evidence="1">The sequence shown here is derived from an EMBL/GenBank/DDBJ whole genome shotgun (WGS) entry which is preliminary data.</text>
</comment>
<accession>A0A9P7RUE7</accession>
<evidence type="ECO:0000313" key="1">
    <source>
        <dbReference type="EMBL" id="KAG7089233.1"/>
    </source>
</evidence>
<dbReference type="KEGG" id="more:E1B28_010932"/>
<organism evidence="1 2">
    <name type="scientific">Marasmius oreades</name>
    <name type="common">fairy-ring Marasmius</name>
    <dbReference type="NCBI Taxonomy" id="181124"/>
    <lineage>
        <taxon>Eukaryota</taxon>
        <taxon>Fungi</taxon>
        <taxon>Dikarya</taxon>
        <taxon>Basidiomycota</taxon>
        <taxon>Agaricomycotina</taxon>
        <taxon>Agaricomycetes</taxon>
        <taxon>Agaricomycetidae</taxon>
        <taxon>Agaricales</taxon>
        <taxon>Marasmiineae</taxon>
        <taxon>Marasmiaceae</taxon>
        <taxon>Marasmius</taxon>
    </lineage>
</organism>
<dbReference type="AlphaFoldDB" id="A0A9P7RUE7"/>
<name>A0A9P7RUE7_9AGAR</name>
<keyword evidence="2" id="KW-1185">Reference proteome</keyword>
<dbReference type="EMBL" id="CM032187">
    <property type="protein sequence ID" value="KAG7089233.1"/>
    <property type="molecule type" value="Genomic_DNA"/>
</dbReference>
<dbReference type="RefSeq" id="XP_043005703.1">
    <property type="nucleotide sequence ID" value="XM_043155919.1"/>
</dbReference>
<evidence type="ECO:0000313" key="2">
    <source>
        <dbReference type="Proteomes" id="UP001049176"/>
    </source>
</evidence>
<protein>
    <submittedName>
        <fullName evidence="1">Uncharacterized protein</fullName>
    </submittedName>
</protein>
<gene>
    <name evidence="1" type="ORF">E1B28_010932</name>
</gene>
<sequence>MSVILILTDGQVETFESRVLCRPVSYYSSCFFWSTKFLRPKRSEQRADADTAPRITSTLTSIILPMRVPFTRPETEEIGKLLDRLSKSKTLSAVKSGRRI</sequence>
<reference evidence="1" key="1">
    <citation type="journal article" date="2021" name="Genome Biol. Evol.">
        <title>The assembled and annotated genome of the fairy-ring fungus Marasmius oreades.</title>
        <authorList>
            <person name="Hiltunen M."/>
            <person name="Ament-Velasquez S.L."/>
            <person name="Johannesson H."/>
        </authorList>
    </citation>
    <scope>NUCLEOTIDE SEQUENCE</scope>
    <source>
        <strain evidence="1">03SP1</strain>
    </source>
</reference>